<comment type="similarity">
    <text evidence="7">Belongs to the fluoride channel Fluc/FEX (TC 1.A.43) family.</text>
</comment>
<name>A0A8H5MSG6_9HYPO</name>
<feature type="transmembrane region" description="Helical" evidence="10">
    <location>
        <begin position="449"/>
        <end position="471"/>
    </location>
</feature>
<feature type="transmembrane region" description="Helical" evidence="10">
    <location>
        <begin position="232"/>
        <end position="253"/>
    </location>
</feature>
<evidence type="ECO:0000313" key="11">
    <source>
        <dbReference type="EMBL" id="KAF5539017.1"/>
    </source>
</evidence>
<evidence type="ECO:0000256" key="4">
    <source>
        <dbReference type="ARBA" id="ARBA00022692"/>
    </source>
</evidence>
<feature type="transmembrane region" description="Helical" evidence="10">
    <location>
        <begin position="599"/>
        <end position="623"/>
    </location>
</feature>
<comment type="function">
    <text evidence="1">Fluoride channel required for the rapid expulsion of cytoplasmic fluoride.</text>
</comment>
<feature type="region of interest" description="Disordered" evidence="9">
    <location>
        <begin position="1496"/>
        <end position="1530"/>
    </location>
</feature>
<keyword evidence="5 10" id="KW-1133">Transmembrane helix</keyword>
<sequence>MADDSAAQKRQSSSGVHNAPDDYAEFGDITQQPIQRETPDETTKTTAQSATRVERIDSGTYDVPQDYSNLDETEPVPPLQELSPCPTQGQPRGHANFVRSDTPVEPEPIPQDAAQKKTSELLTSLYTHSYLVLFAILGVLARLGLTALTRYSGTPVIFNTIWANFSGSVVMGFLAEDRKLFLHEWGTPTYDEAIKRAKKKHKDEANGSSSSQQVEADLDAAKRAHLATKKTIPLYIGMATGFCGSFTTFSSFIKDVFLALSNELKTPGWSESPTSRNGGYSFMAMLAVIITTVSLSLSGLFLGAHLAIGLERVTPSIPFSLSRRVLDPLGVFLGLGCWLGAVLLAIFPPHNAWRGQALFALIFGPLGCLLRFYLSLYLNGKMKTFPLGTFTANVFGTVILGMSWDLAHVPVGGVIGCQVLEGMEDGFCGCLTTISTWVAELSTLRRRSAWIYGTASVVTALVLMIAIMGGLRWSDGLADDNKFLNGLIRDIEVALKGHDNERRLPNEERPSGSWWIFLAWHPLLTSAASLFSILSFAAFLFTPYFVPKYGSRVTIAMYSHQAGINVRYEPQATDDVSWDTSSEKFPSGKKRTFYRPTALRWYFIIGQIAFLLAVMGLVIWALIEMPNSDGTAKIINKRNNNANPNFARDDAVMTPEVARQTILATTYIVSDVSTVVTVPGTTGKYTTTIETTEYSTHWDLTTTVKDGSTMTSVDYTVIPTKVVTEVVTTRPGEATKSVFTSISVGYSVVYPSGSDSAAPGTISYTEAITITQAYSLPGAVTTYTSTLEGDRTETIYTTIVEDGETKTLSHVITEAAPTQYESVGETTASASTYVSYGKITITSVYTDQKPIGKPKPTEKAKPTVINVVTVEDDHTVKKVEKLDPTTYVTKIKDIETVEVVVSQEGETLVSEIDAFETTVDIVETGVDGLLTTNQVISTKAASLATITKSAIPTTIISTKSTDKLKTITSERTDSSTIISTIKGKTKTYEKTTTIAPTGTDDASEAGATGGVVKTVVTVYELDAGKYFLGKFLPPILAVMLSIPARVIDYNAQLFQPFHALNRVDGAMGPESMNLHFGGWAGIVEPFNGLVDGHPVPFITMLIVLFSALLTPLAVEAVGFKMHGQCKINAYEGCAPALGVSPLSSRILLAVLGLMVLLLCGLLFFLRNFHTGVYANPWSVAGVASLASNRDIRPQQDSERRIEKEMAEKRYGFGFFENRAGQTEYGIVLYDDAGENLQHNHPLSESSSVDAQAVTKGRRNPFLMLGLAWRLVFLLFLVGLMVFLLYYHLTLDKSSSFKNFMNSQTFGVRFLFAAFGVIISFSWTAFFITIAMVVPYQVMSHGPQSASNSVLLTRPTNPFSGFWSAIKHGQIFPGLVALMAIFSEFMPILLANIPYSLSQVRVSHDICARLSVGILALMAITILLSFIVRWPDMPVDPRSIAGAMYYVSESNMVDHFSGMADMDGEERKQRIRELGGTYLYGKLTTRTGEKRPAVEWDDHTLGVDPSMSQRRKDNIQVRHDSIDTGYYGHRS</sequence>
<evidence type="ECO:0000313" key="12">
    <source>
        <dbReference type="Proteomes" id="UP000522262"/>
    </source>
</evidence>
<dbReference type="EMBL" id="JAAOAM010000208">
    <property type="protein sequence ID" value="KAF5539017.1"/>
    <property type="molecule type" value="Genomic_DNA"/>
</dbReference>
<dbReference type="PANTHER" id="PTHR28259">
    <property type="entry name" value="FLUORIDE EXPORT PROTEIN 1-RELATED"/>
    <property type="match status" value="1"/>
</dbReference>
<feature type="transmembrane region" description="Helical" evidence="10">
    <location>
        <begin position="1309"/>
        <end position="1333"/>
    </location>
</feature>
<evidence type="ECO:0000256" key="6">
    <source>
        <dbReference type="ARBA" id="ARBA00023136"/>
    </source>
</evidence>
<dbReference type="Proteomes" id="UP000522262">
    <property type="component" value="Unassembled WGS sequence"/>
</dbReference>
<dbReference type="InterPro" id="IPR021840">
    <property type="entry name" value="DUF3433"/>
</dbReference>
<keyword evidence="3" id="KW-1003">Cell membrane</keyword>
<keyword evidence="6 10" id="KW-0472">Membrane</keyword>
<feature type="transmembrane region" description="Helical" evidence="10">
    <location>
        <begin position="282"/>
        <end position="308"/>
    </location>
</feature>
<accession>A0A8H5MSG6</accession>
<feature type="transmembrane region" description="Helical" evidence="10">
    <location>
        <begin position="514"/>
        <end position="542"/>
    </location>
</feature>
<reference evidence="11 12" key="1">
    <citation type="submission" date="2020-05" db="EMBL/GenBank/DDBJ databases">
        <title>Identification and distribution of gene clusters putatively required for synthesis of sphingolipid metabolism inhibitors in phylogenetically diverse species of the filamentous fungus Fusarium.</title>
        <authorList>
            <person name="Kim H.-S."/>
            <person name="Busman M."/>
            <person name="Brown D.W."/>
            <person name="Divon H."/>
            <person name="Uhlig S."/>
            <person name="Proctor R.H."/>
        </authorList>
    </citation>
    <scope>NUCLEOTIDE SEQUENCE [LARGE SCALE GENOMIC DNA]</scope>
    <source>
        <strain evidence="11 12">NRRL 53147</strain>
    </source>
</reference>
<feature type="transmembrane region" description="Helical" evidence="10">
    <location>
        <begin position="1146"/>
        <end position="1165"/>
    </location>
</feature>
<feature type="transmembrane region" description="Helical" evidence="10">
    <location>
        <begin position="1266"/>
        <end position="1288"/>
    </location>
</feature>
<keyword evidence="12" id="KW-1185">Reference proteome</keyword>
<comment type="catalytic activity">
    <reaction evidence="8">
        <text>fluoride(in) = fluoride(out)</text>
        <dbReference type="Rhea" id="RHEA:76159"/>
        <dbReference type="ChEBI" id="CHEBI:17051"/>
    </reaction>
    <physiologicalReaction direction="left-to-right" evidence="8">
        <dbReference type="Rhea" id="RHEA:76160"/>
    </physiologicalReaction>
</comment>
<dbReference type="InterPro" id="IPR003691">
    <property type="entry name" value="FluC"/>
</dbReference>
<evidence type="ECO:0000256" key="5">
    <source>
        <dbReference type="ARBA" id="ARBA00022989"/>
    </source>
</evidence>
<dbReference type="GO" id="GO:0005886">
    <property type="term" value="C:plasma membrane"/>
    <property type="evidence" value="ECO:0007669"/>
    <property type="project" value="UniProtKB-SubCell"/>
</dbReference>
<feature type="transmembrane region" description="Helical" evidence="10">
    <location>
        <begin position="1370"/>
        <end position="1394"/>
    </location>
</feature>
<evidence type="ECO:0000256" key="7">
    <source>
        <dbReference type="ARBA" id="ARBA00035120"/>
    </source>
</evidence>
<evidence type="ECO:0000256" key="9">
    <source>
        <dbReference type="SAM" id="MobiDB-lite"/>
    </source>
</evidence>
<comment type="caution">
    <text evidence="11">The sequence shown here is derived from an EMBL/GenBank/DDBJ whole genome shotgun (WGS) entry which is preliminary data.</text>
</comment>
<feature type="compositionally biased region" description="Basic and acidic residues" evidence="9">
    <location>
        <begin position="1509"/>
        <end position="1521"/>
    </location>
</feature>
<feature type="transmembrane region" description="Helical" evidence="10">
    <location>
        <begin position="1095"/>
        <end position="1114"/>
    </location>
</feature>
<feature type="transmembrane region" description="Helical" evidence="10">
    <location>
        <begin position="329"/>
        <end position="347"/>
    </location>
</feature>
<comment type="subcellular location">
    <subcellularLocation>
        <location evidence="2">Cell membrane</location>
        <topology evidence="2">Multi-pass membrane protein</topology>
    </subcellularLocation>
</comment>
<dbReference type="Pfam" id="PF02537">
    <property type="entry name" value="CRCB"/>
    <property type="match status" value="2"/>
</dbReference>
<dbReference type="GO" id="GO:1903425">
    <property type="term" value="F:fluoride transmembrane transporter activity"/>
    <property type="evidence" value="ECO:0007669"/>
    <property type="project" value="TreeGrafter"/>
</dbReference>
<evidence type="ECO:0000256" key="2">
    <source>
        <dbReference type="ARBA" id="ARBA00004651"/>
    </source>
</evidence>
<evidence type="ECO:0000256" key="1">
    <source>
        <dbReference type="ARBA" id="ARBA00002598"/>
    </source>
</evidence>
<gene>
    <name evidence="11" type="ORF">FMEXI_9119</name>
</gene>
<dbReference type="Pfam" id="PF11915">
    <property type="entry name" value="DUF3433"/>
    <property type="match status" value="2"/>
</dbReference>
<evidence type="ECO:0000256" key="8">
    <source>
        <dbReference type="ARBA" id="ARBA00035585"/>
    </source>
</evidence>
<evidence type="ECO:0000256" key="10">
    <source>
        <dbReference type="SAM" id="Phobius"/>
    </source>
</evidence>
<evidence type="ECO:0000256" key="3">
    <source>
        <dbReference type="ARBA" id="ARBA00022475"/>
    </source>
</evidence>
<feature type="transmembrane region" description="Helical" evidence="10">
    <location>
        <begin position="353"/>
        <end position="374"/>
    </location>
</feature>
<protein>
    <submittedName>
        <fullName evidence="11">Uncharacterized protein</fullName>
    </submittedName>
</protein>
<proteinExistence type="inferred from homology"/>
<feature type="region of interest" description="Disordered" evidence="9">
    <location>
        <begin position="1"/>
        <end position="113"/>
    </location>
</feature>
<dbReference type="PANTHER" id="PTHR28259:SF1">
    <property type="entry name" value="FLUORIDE EXPORT PROTEIN 1-RELATED"/>
    <property type="match status" value="1"/>
</dbReference>
<keyword evidence="4 10" id="KW-0812">Transmembrane</keyword>
<feature type="transmembrane region" description="Helical" evidence="10">
    <location>
        <begin position="125"/>
        <end position="144"/>
    </location>
</feature>
<feature type="transmembrane region" description="Helical" evidence="10">
    <location>
        <begin position="156"/>
        <end position="175"/>
    </location>
</feature>
<organism evidence="11 12">
    <name type="scientific">Fusarium mexicanum</name>
    <dbReference type="NCBI Taxonomy" id="751941"/>
    <lineage>
        <taxon>Eukaryota</taxon>
        <taxon>Fungi</taxon>
        <taxon>Dikarya</taxon>
        <taxon>Ascomycota</taxon>
        <taxon>Pezizomycotina</taxon>
        <taxon>Sordariomycetes</taxon>
        <taxon>Hypocreomycetidae</taxon>
        <taxon>Hypocreales</taxon>
        <taxon>Nectriaceae</taxon>
        <taxon>Fusarium</taxon>
        <taxon>Fusarium fujikuroi species complex</taxon>
    </lineage>
</organism>
<feature type="transmembrane region" description="Helical" evidence="10">
    <location>
        <begin position="1406"/>
        <end position="1429"/>
    </location>
</feature>